<dbReference type="CDD" id="cd00037">
    <property type="entry name" value="CLECT"/>
    <property type="match status" value="1"/>
</dbReference>
<protein>
    <submittedName>
        <fullName evidence="3">C-type lectin domain-containing protein</fullName>
    </submittedName>
</protein>
<dbReference type="InterPro" id="IPR016186">
    <property type="entry name" value="C-type_lectin-like/link_sf"/>
</dbReference>
<reference evidence="3" key="1">
    <citation type="submission" date="2022-11" db="UniProtKB">
        <authorList>
            <consortium name="WormBaseParasite"/>
        </authorList>
    </citation>
    <scope>IDENTIFICATION</scope>
</reference>
<dbReference type="InterPro" id="IPR016187">
    <property type="entry name" value="CTDL_fold"/>
</dbReference>
<dbReference type="InterPro" id="IPR050111">
    <property type="entry name" value="C-type_lectin/snaclec_domain"/>
</dbReference>
<dbReference type="WBParaSite" id="ACRNAN_scaffold13087.g26820.t1">
    <property type="protein sequence ID" value="ACRNAN_scaffold13087.g26820.t1"/>
    <property type="gene ID" value="ACRNAN_scaffold13087.g26820"/>
</dbReference>
<feature type="domain" description="C-type lectin" evidence="1">
    <location>
        <begin position="2"/>
        <end position="171"/>
    </location>
</feature>
<dbReference type="SMART" id="SM00034">
    <property type="entry name" value="CLECT"/>
    <property type="match status" value="1"/>
</dbReference>
<dbReference type="Pfam" id="PF00059">
    <property type="entry name" value="Lectin_C"/>
    <property type="match status" value="2"/>
</dbReference>
<evidence type="ECO:0000259" key="1">
    <source>
        <dbReference type="PROSITE" id="PS50041"/>
    </source>
</evidence>
<dbReference type="InterPro" id="IPR001304">
    <property type="entry name" value="C-type_lectin-like"/>
</dbReference>
<evidence type="ECO:0000313" key="2">
    <source>
        <dbReference type="Proteomes" id="UP000887540"/>
    </source>
</evidence>
<sequence>MESNICYYLINNNLTWLAAESDCIQKGGHLASIDGVFVNSYLRGIAEADGLITYWIGGTNLVIPDSWSWIDGNRWKYTAWAPVSIHSYPENSIVAGLGDEYLPSREFWIGLSCTNTDCEWSDSSKYGYTQWYSQAVQQGSTCATILGWNFATARQDWNTHDCSELLPFVCQISSLK</sequence>
<dbReference type="Gene3D" id="3.10.100.10">
    <property type="entry name" value="Mannose-Binding Protein A, subunit A"/>
    <property type="match status" value="2"/>
</dbReference>
<dbReference type="PANTHER" id="PTHR22803">
    <property type="entry name" value="MANNOSE, PHOSPHOLIPASE, LECTIN RECEPTOR RELATED"/>
    <property type="match status" value="1"/>
</dbReference>
<evidence type="ECO:0000313" key="3">
    <source>
        <dbReference type="WBParaSite" id="ACRNAN_scaffold13087.g26820.t1"/>
    </source>
</evidence>
<dbReference type="Proteomes" id="UP000887540">
    <property type="component" value="Unplaced"/>
</dbReference>
<dbReference type="AlphaFoldDB" id="A0A914CRR1"/>
<name>A0A914CRR1_9BILA</name>
<proteinExistence type="predicted"/>
<dbReference type="SUPFAM" id="SSF56436">
    <property type="entry name" value="C-type lectin-like"/>
    <property type="match status" value="2"/>
</dbReference>
<accession>A0A914CRR1</accession>
<keyword evidence="2" id="KW-1185">Reference proteome</keyword>
<organism evidence="2 3">
    <name type="scientific">Acrobeloides nanus</name>
    <dbReference type="NCBI Taxonomy" id="290746"/>
    <lineage>
        <taxon>Eukaryota</taxon>
        <taxon>Metazoa</taxon>
        <taxon>Ecdysozoa</taxon>
        <taxon>Nematoda</taxon>
        <taxon>Chromadorea</taxon>
        <taxon>Rhabditida</taxon>
        <taxon>Tylenchina</taxon>
        <taxon>Cephalobomorpha</taxon>
        <taxon>Cephaloboidea</taxon>
        <taxon>Cephalobidae</taxon>
        <taxon>Acrobeloides</taxon>
    </lineage>
</organism>
<dbReference type="PROSITE" id="PS50041">
    <property type="entry name" value="C_TYPE_LECTIN_2"/>
    <property type="match status" value="1"/>
</dbReference>